<dbReference type="VEuPathDB" id="FungiDB:PV07_12293"/>
<feature type="compositionally biased region" description="Low complexity" evidence="1">
    <location>
        <begin position="534"/>
        <end position="546"/>
    </location>
</feature>
<proteinExistence type="predicted"/>
<organism evidence="2 3">
    <name type="scientific">Cladophialophora immunda</name>
    <dbReference type="NCBI Taxonomy" id="569365"/>
    <lineage>
        <taxon>Eukaryota</taxon>
        <taxon>Fungi</taxon>
        <taxon>Dikarya</taxon>
        <taxon>Ascomycota</taxon>
        <taxon>Pezizomycotina</taxon>
        <taxon>Eurotiomycetes</taxon>
        <taxon>Chaetothyriomycetidae</taxon>
        <taxon>Chaetothyriales</taxon>
        <taxon>Herpotrichiellaceae</taxon>
        <taxon>Cladophialophora</taxon>
    </lineage>
</organism>
<feature type="region of interest" description="Disordered" evidence="1">
    <location>
        <begin position="29"/>
        <end position="59"/>
    </location>
</feature>
<sequence>MHRSLIQHGLKRSFCTVAALRGRALHHTITRPSSPTRQVNRGTDDSTQGRWPDNPEELSSPNLTLLADAKFQGFPHIDEAEEWQAEQDNHGVVRGRGSSACPASKADFRHGIEETGENSNAYRKGGKPLGQGNRSTSLLEDPSDEGRDDRNVLMEPESHAVQTPSKSLGDDTAGTQDGHEKPTVTERPYMRRLRKPKRFRELLSEARRSGADSTASIDLNSGKPKKTLIRSALTTTVLEAELRWIARNTPHPRAVRNVLKILIEERKIRPTQDHYEALILGQCFPEYGSIDNVKLILQEMERESVPLEVPILLAVLTVLAVHPDTHLRASVVSRLATQQLPIPDTHAHLNILALIREGELELATVELEKLTQKQSFIGGKDSPSVPQWLWTIYIHAICDVRHDFDALLQLLYKLSDSGFLFPRPTLLHLLLKASEHGEPHVTKFIWYGYVTGMHIIPNEDICMSVLRLAAKEKDVKLAESVAVVLESVAGNAATDPPSLVDQRPASRHEVGKLAFDSPELLGHEPESGQRRGDSTSINNDSNDDSSFQSPLSIVNPTPNFSEPTQHPSPQSHADLTIAFSTPPALPNPSDPPPRPHTLPAEALSLLAELGITGFEPNADFDGGSKRLSFQSGEFVEQGGRASRRRRRPFRGILYPLFREEAGLSGARFDPRLALLEGWDWRKK</sequence>
<dbReference type="STRING" id="569365.A0A0D2BVF6"/>
<evidence type="ECO:0008006" key="4">
    <source>
        <dbReference type="Google" id="ProtNLM"/>
    </source>
</evidence>
<feature type="compositionally biased region" description="Basic and acidic residues" evidence="1">
    <location>
        <begin position="521"/>
        <end position="533"/>
    </location>
</feature>
<feature type="compositionally biased region" description="Pro residues" evidence="1">
    <location>
        <begin position="583"/>
        <end position="596"/>
    </location>
</feature>
<feature type="compositionally biased region" description="Basic and acidic residues" evidence="1">
    <location>
        <begin position="144"/>
        <end position="158"/>
    </location>
</feature>
<evidence type="ECO:0000313" key="2">
    <source>
        <dbReference type="EMBL" id="KIW22405.1"/>
    </source>
</evidence>
<dbReference type="Proteomes" id="UP000054466">
    <property type="component" value="Unassembled WGS sequence"/>
</dbReference>
<name>A0A0D2BVF6_9EURO</name>
<accession>A0A0D2BVF6</accession>
<evidence type="ECO:0000256" key="1">
    <source>
        <dbReference type="SAM" id="MobiDB-lite"/>
    </source>
</evidence>
<feature type="region of interest" description="Disordered" evidence="1">
    <location>
        <begin position="112"/>
        <end position="196"/>
    </location>
</feature>
<dbReference type="OrthoDB" id="747253at2759"/>
<feature type="region of interest" description="Disordered" evidence="1">
    <location>
        <begin position="514"/>
        <end position="598"/>
    </location>
</feature>
<dbReference type="EMBL" id="KN847047">
    <property type="protein sequence ID" value="KIW22405.1"/>
    <property type="molecule type" value="Genomic_DNA"/>
</dbReference>
<dbReference type="HOGENOM" id="CLU_028611_0_0_1"/>
<feature type="compositionally biased region" description="Polar residues" evidence="1">
    <location>
        <begin position="30"/>
        <end position="49"/>
    </location>
</feature>
<protein>
    <recommendedName>
        <fullName evidence="4">Pentacotripeptide-repeat region of PRORP domain-containing protein</fullName>
    </recommendedName>
</protein>
<dbReference type="RefSeq" id="XP_016242621.1">
    <property type="nucleotide sequence ID" value="XM_016399809.1"/>
</dbReference>
<reference evidence="2 3" key="1">
    <citation type="submission" date="2015-01" db="EMBL/GenBank/DDBJ databases">
        <title>The Genome Sequence of Cladophialophora immunda CBS83496.</title>
        <authorList>
            <consortium name="The Broad Institute Genomics Platform"/>
            <person name="Cuomo C."/>
            <person name="de Hoog S."/>
            <person name="Gorbushina A."/>
            <person name="Stielow B."/>
            <person name="Teixiera M."/>
            <person name="Abouelleil A."/>
            <person name="Chapman S.B."/>
            <person name="Priest M."/>
            <person name="Young S.K."/>
            <person name="Wortman J."/>
            <person name="Nusbaum C."/>
            <person name="Birren B."/>
        </authorList>
    </citation>
    <scope>NUCLEOTIDE SEQUENCE [LARGE SCALE GENOMIC DNA]</scope>
    <source>
        <strain evidence="2 3">CBS 83496</strain>
    </source>
</reference>
<dbReference type="GeneID" id="27351487"/>
<dbReference type="AlphaFoldDB" id="A0A0D2BVF6"/>
<keyword evidence="3" id="KW-1185">Reference proteome</keyword>
<gene>
    <name evidence="2" type="ORF">PV07_12293</name>
</gene>
<evidence type="ECO:0000313" key="3">
    <source>
        <dbReference type="Proteomes" id="UP000054466"/>
    </source>
</evidence>
<feature type="compositionally biased region" description="Polar residues" evidence="1">
    <location>
        <begin position="547"/>
        <end position="573"/>
    </location>
</feature>